<organism evidence="3 4">
    <name type="scientific">Achromobacter spanius</name>
    <dbReference type="NCBI Taxonomy" id="217203"/>
    <lineage>
        <taxon>Bacteria</taxon>
        <taxon>Pseudomonadati</taxon>
        <taxon>Pseudomonadota</taxon>
        <taxon>Betaproteobacteria</taxon>
        <taxon>Burkholderiales</taxon>
        <taxon>Alcaligenaceae</taxon>
        <taxon>Achromobacter</taxon>
    </lineage>
</organism>
<feature type="domain" description="Lysozyme inhibitor LprI-like N-terminal" evidence="2">
    <location>
        <begin position="41"/>
        <end position="102"/>
    </location>
</feature>
<dbReference type="EMBL" id="LGVG01000027">
    <property type="protein sequence ID" value="KNE26010.1"/>
    <property type="molecule type" value="Genomic_DNA"/>
</dbReference>
<dbReference type="Pfam" id="PF07007">
    <property type="entry name" value="LprI"/>
    <property type="match status" value="1"/>
</dbReference>
<reference evidence="3 4" key="1">
    <citation type="submission" date="2015-07" db="EMBL/GenBank/DDBJ databases">
        <title>Draft genome of Achromobacter spanius.</title>
        <authorList>
            <person name="Wang X."/>
        </authorList>
    </citation>
    <scope>NUCLEOTIDE SEQUENCE [LARGE SCALE GENOMIC DNA]</scope>
    <source>
        <strain evidence="3 4">CGMCC9173</strain>
    </source>
</reference>
<feature type="chain" id="PRO_5043722126" description="Lysozyme inhibitor LprI-like N-terminal domain-containing protein" evidence="1">
    <location>
        <begin position="38"/>
        <end position="288"/>
    </location>
</feature>
<keyword evidence="1" id="KW-0732">Signal</keyword>
<gene>
    <name evidence="3" type="ORF">AFM18_19315</name>
</gene>
<protein>
    <recommendedName>
        <fullName evidence="2">Lysozyme inhibitor LprI-like N-terminal domain-containing protein</fullName>
    </recommendedName>
</protein>
<dbReference type="RefSeq" id="WP_050448512.1">
    <property type="nucleotide sequence ID" value="NZ_LGVG01000027.1"/>
</dbReference>
<dbReference type="InterPro" id="IPR052755">
    <property type="entry name" value="Lysozyme_Inhibitor_LprI"/>
</dbReference>
<dbReference type="AlphaFoldDB" id="A0AAW3I244"/>
<evidence type="ECO:0000313" key="4">
    <source>
        <dbReference type="Proteomes" id="UP000037511"/>
    </source>
</evidence>
<evidence type="ECO:0000313" key="3">
    <source>
        <dbReference type="EMBL" id="KNE26010.1"/>
    </source>
</evidence>
<name>A0AAW3I244_9BURK</name>
<sequence>MTLARSACSARSTYSAGFAVKGLLLAGVFALSAPAMAINCAKAGTAVEKLICADKATVAADAGLNRAYQTILKQAPDDSIRAMLVASQKRWLEARDRALDRLLTDPDAVPDDKTAGEIARELIENRRAQFQETGKGSATPTMIRRAVQQQQFQSQFTGGAFAGYWTSCDVLPRDYVDYACFAIRHYQNNDRVCSVDESWASGAVYTKRYVANVVNGKPRVIASCSFNSADEACATVGDTKANWTREPEAPKYVYADTPLPKVDGEIDASDDAEWVQACLTNPAYPPVQ</sequence>
<accession>A0AAW3I244</accession>
<dbReference type="Gene3D" id="1.20.1270.180">
    <property type="match status" value="1"/>
</dbReference>
<comment type="caution">
    <text evidence="3">The sequence shown here is derived from an EMBL/GenBank/DDBJ whole genome shotgun (WGS) entry which is preliminary data.</text>
</comment>
<evidence type="ECO:0000259" key="2">
    <source>
        <dbReference type="Pfam" id="PF07007"/>
    </source>
</evidence>
<evidence type="ECO:0000256" key="1">
    <source>
        <dbReference type="SAM" id="SignalP"/>
    </source>
</evidence>
<dbReference type="InterPro" id="IPR009739">
    <property type="entry name" value="LprI-like_N"/>
</dbReference>
<dbReference type="PANTHER" id="PTHR37549:SF1">
    <property type="entry name" value="LIPOPROTEIN LPRI"/>
    <property type="match status" value="1"/>
</dbReference>
<dbReference type="GO" id="GO:0005576">
    <property type="term" value="C:extracellular region"/>
    <property type="evidence" value="ECO:0007669"/>
    <property type="project" value="TreeGrafter"/>
</dbReference>
<proteinExistence type="predicted"/>
<dbReference type="PANTHER" id="PTHR37549">
    <property type="entry name" value="LIPOPROTEIN LPRI"/>
    <property type="match status" value="1"/>
</dbReference>
<feature type="signal peptide" evidence="1">
    <location>
        <begin position="1"/>
        <end position="37"/>
    </location>
</feature>
<dbReference type="Proteomes" id="UP000037511">
    <property type="component" value="Unassembled WGS sequence"/>
</dbReference>